<dbReference type="EMBL" id="CP019914">
    <property type="protein sequence ID" value="ASJ21760.1"/>
    <property type="molecule type" value="Genomic_DNA"/>
</dbReference>
<protein>
    <submittedName>
        <fullName evidence="1">Uncharacterized protein</fullName>
    </submittedName>
</protein>
<proteinExistence type="predicted"/>
<dbReference type="KEGG" id="bhp:BHAMNSH16_08940"/>
<gene>
    <name evidence="1" type="ORF">BHAMNSH16_08940</name>
</gene>
<dbReference type="AlphaFoldDB" id="A0AAC9TT86"/>
<organism evidence="1 2">
    <name type="scientific">Brachyspira hampsonii</name>
    <dbReference type="NCBI Taxonomy" id="1287055"/>
    <lineage>
        <taxon>Bacteria</taxon>
        <taxon>Pseudomonadati</taxon>
        <taxon>Spirochaetota</taxon>
        <taxon>Spirochaetia</taxon>
        <taxon>Brachyspirales</taxon>
        <taxon>Brachyspiraceae</taxon>
        <taxon>Brachyspira</taxon>
    </lineage>
</organism>
<dbReference type="RefSeq" id="WP_069731617.1">
    <property type="nucleotide sequence ID" value="NZ_CP019914.1"/>
</dbReference>
<evidence type="ECO:0000313" key="1">
    <source>
        <dbReference type="EMBL" id="ASJ21760.1"/>
    </source>
</evidence>
<name>A0AAC9TT86_9SPIR</name>
<keyword evidence="2" id="KW-1185">Reference proteome</keyword>
<dbReference type="Proteomes" id="UP000264880">
    <property type="component" value="Chromosome"/>
</dbReference>
<evidence type="ECO:0000313" key="2">
    <source>
        <dbReference type="Proteomes" id="UP000264880"/>
    </source>
</evidence>
<accession>A0AAC9TT86</accession>
<sequence length="70" mass="8185">MAFYSKKQILEMLKDIKDDDKVEFISNNNAMSIKDSEIKDITVNKYNGVFTEKTHLISSCKKKICKIYFV</sequence>
<reference evidence="1 2" key="1">
    <citation type="submission" date="2017-02" db="EMBL/GenBank/DDBJ databases">
        <title>Complete genome sequence of Brachyspira hampsonii genomovar I strain NSH-16 (ATCC BAA-2463).</title>
        <authorList>
            <person name="Mirajkar N.S."/>
            <person name="Gebhart C.J."/>
        </authorList>
    </citation>
    <scope>NUCLEOTIDE SEQUENCE [LARGE SCALE GENOMIC DNA]</scope>
    <source>
        <strain evidence="1 2">NSH-16</strain>
    </source>
</reference>